<dbReference type="Proteomes" id="UP000887574">
    <property type="component" value="Unplaced"/>
</dbReference>
<evidence type="ECO:0000256" key="2">
    <source>
        <dbReference type="SAM" id="MobiDB-lite"/>
    </source>
</evidence>
<keyword evidence="3" id="KW-1185">Reference proteome</keyword>
<organism evidence="3 4">
    <name type="scientific">Ditylenchus dipsaci</name>
    <dbReference type="NCBI Taxonomy" id="166011"/>
    <lineage>
        <taxon>Eukaryota</taxon>
        <taxon>Metazoa</taxon>
        <taxon>Ecdysozoa</taxon>
        <taxon>Nematoda</taxon>
        <taxon>Chromadorea</taxon>
        <taxon>Rhabditida</taxon>
        <taxon>Tylenchina</taxon>
        <taxon>Tylenchomorpha</taxon>
        <taxon>Sphaerularioidea</taxon>
        <taxon>Anguinidae</taxon>
        <taxon>Anguininae</taxon>
        <taxon>Ditylenchus</taxon>
    </lineage>
</organism>
<evidence type="ECO:0000256" key="1">
    <source>
        <dbReference type="SAM" id="Coils"/>
    </source>
</evidence>
<dbReference type="PANTHER" id="PTHR14907">
    <property type="entry name" value="FI14130P"/>
    <property type="match status" value="1"/>
</dbReference>
<dbReference type="AlphaFoldDB" id="A0A915DM40"/>
<proteinExistence type="predicted"/>
<dbReference type="WBParaSite" id="jg21441">
    <property type="protein sequence ID" value="jg21441"/>
    <property type="gene ID" value="jg21441"/>
</dbReference>
<reference evidence="4" key="1">
    <citation type="submission" date="2022-11" db="UniProtKB">
        <authorList>
            <consortium name="WormBaseParasite"/>
        </authorList>
    </citation>
    <scope>IDENTIFICATION</scope>
</reference>
<dbReference type="PANTHER" id="PTHR14907:SF2">
    <property type="entry name" value="SUPPRESSOR APC DOMAIN-CONTAINING PROTEIN 2"/>
    <property type="match status" value="1"/>
</dbReference>
<dbReference type="InterPro" id="IPR026828">
    <property type="entry name" value="SAPC2_1/2"/>
</dbReference>
<accession>A0A915DM40</accession>
<evidence type="ECO:0000313" key="3">
    <source>
        <dbReference type="Proteomes" id="UP000887574"/>
    </source>
</evidence>
<evidence type="ECO:0000313" key="4">
    <source>
        <dbReference type="WBParaSite" id="jg21441"/>
    </source>
</evidence>
<keyword evidence="1" id="KW-0175">Coiled coil</keyword>
<sequence length="232" mass="26643">MVQAKHEQLLDEEYRIVQKGVDTTQNLLAWYTSRMESLEKRRKMLDKGMVALDTSVHEQKLNFYRAQITELNRRMKGLISSSERGFPSHQNMLRMPMAPAPQVKLGGSLGSSASSTSTNPSSSPHSSPEPQHTLHFFKQQHQKLIEELDAKSRLIEQLRREKRVQQNQQMFGGIEKSLFNNNNNYSNTNRPISVAAYVRPQQIEQINRFQPISTANNNHNCSKAMKIHDTLL</sequence>
<dbReference type="Pfam" id="PF11414">
    <property type="entry name" value="Suppressor_APC"/>
    <property type="match status" value="1"/>
</dbReference>
<feature type="region of interest" description="Disordered" evidence="2">
    <location>
        <begin position="100"/>
        <end position="131"/>
    </location>
</feature>
<feature type="compositionally biased region" description="Low complexity" evidence="2">
    <location>
        <begin position="110"/>
        <end position="128"/>
    </location>
</feature>
<feature type="coiled-coil region" evidence="1">
    <location>
        <begin position="141"/>
        <end position="168"/>
    </location>
</feature>
<protein>
    <submittedName>
        <fullName evidence="4">Uncharacterized protein</fullName>
    </submittedName>
</protein>
<name>A0A915DM40_9BILA</name>